<reference evidence="1 2" key="1">
    <citation type="submission" date="2013-04" db="EMBL/GenBank/DDBJ databases">
        <title>Complete genome sequence of F116-like bacteriophages.</title>
        <authorList>
            <person name="Lammens E.A."/>
            <person name="Lavigne R."/>
        </authorList>
    </citation>
    <scope>NUCLEOTIDE SEQUENCE [LARGE SCALE GENOMIC DNA]</scope>
    <source>
        <strain evidence="1">LKA5</strain>
    </source>
</reference>
<evidence type="ECO:0000313" key="1">
    <source>
        <dbReference type="EMBL" id="AGR46356.1"/>
    </source>
</evidence>
<dbReference type="EMBL" id="KC900378">
    <property type="protein sequence ID" value="AGR46356.1"/>
    <property type="molecule type" value="Genomic_DNA"/>
</dbReference>
<proteinExistence type="predicted"/>
<evidence type="ECO:0000313" key="2">
    <source>
        <dbReference type="Proteomes" id="UP000225231"/>
    </source>
</evidence>
<gene>
    <name evidence="1" type="ORF">LKA5_01.2</name>
</gene>
<organism evidence="1 2">
    <name type="scientific">Pseudomonas phage LKA5</name>
    <dbReference type="NCBI Taxonomy" id="1327940"/>
    <lineage>
        <taxon>Viruses</taxon>
        <taxon>Duplodnaviria</taxon>
        <taxon>Heunggongvirae</taxon>
        <taxon>Uroviricota</taxon>
        <taxon>Caudoviricetes</taxon>
        <taxon>Hollowayvirus</taxon>
        <taxon>Hollowayvirus LKA5</taxon>
    </lineage>
</organism>
<accession>A0A0U1UNM2</accession>
<keyword evidence="2" id="KW-1185">Reference proteome</keyword>
<sequence>MSSTQHQLIEQCATRLRGIVEALDNIHHTSPQRWLTDLDDVHSSAESLLAMIKDQAPPSEDQLIAAGLSYPLAKEDAVKLWYSGFRSEVITVLEAWEAIGHDTGINPDKEELLESLRNMAAICNAHGNDMPAQSAIDQRQVIADAITGALAFGAQASQPPAEDHWLRPFYDIGRAEGQRTQELAMLVRMLAASLKRHAPESNLVARATNYLAAKGLAGTPLRDPPAPVEQAGRDVEPAPCPFCGGEVDPTGWLRGDGTRGPECNDCGATARSMEAWQTRTAMTQPEGSPVIGCLCGMPMTEGHHSPAGCSSLEEFATHSDQAQHSVPEGYALIPTRETEAMHDAVMALLYKGVARTDTQKLLDAYIAAAPGKEVPQAWHDVQAERRRQIEAEGWTPEHDDAHSHGQMARAAACYALAGSSAPNDGTAALLVSLAWPWDEQWWKPSTARRDMVKACALALAEIERLDRAAASQGGPSDA</sequence>
<dbReference type="Proteomes" id="UP000225231">
    <property type="component" value="Segment"/>
</dbReference>
<protein>
    <submittedName>
        <fullName evidence="1">Uncharacterized protein</fullName>
    </submittedName>
</protein>
<name>A0A0U1UNM2_9CAUD</name>